<dbReference type="RefSeq" id="WP_213040031.1">
    <property type="nucleotide sequence ID" value="NZ_CAJNBJ010000001.1"/>
</dbReference>
<dbReference type="Gene3D" id="1.10.287.1080">
    <property type="entry name" value="MazG-like"/>
    <property type="match status" value="2"/>
</dbReference>
<sequence length="302" mass="33667">MSARFDDVVRIMARLRAPGGCPWDRKQTHESLKPYLIEETYEALDTIDRRDFPKLKEELGDVLLQVLFHSQIGTEAGTFTMEDVLEQLADKLVRRHPHVFGDGAAEAPALNSDQVVHRWEDIKRAERKNAGKPNSVLHDIPKALPALLRAYQTQVRAARVGFDWPDSPQGLAAVLDKVEEELRELRHAILEASTPAQTASDPKVEPTAAMAAELGDLLFSLVNVARHLKVNPEESLRLATNRFTTRFQFIEQEAARSGRAVQDLTLAELDAYWNAAKQLETQGQAETKPTLTSSTTPTDTAS</sequence>
<dbReference type="NCBIfam" id="NF007113">
    <property type="entry name" value="PRK09562.1"/>
    <property type="match status" value="1"/>
</dbReference>
<feature type="region of interest" description="Disordered" evidence="1">
    <location>
        <begin position="280"/>
        <end position="302"/>
    </location>
</feature>
<name>A0ABM8QBT5_9BACT</name>
<reference evidence="3 4" key="1">
    <citation type="submission" date="2021-02" db="EMBL/GenBank/DDBJ databases">
        <authorList>
            <person name="Han P."/>
        </authorList>
    </citation>
    <scope>NUCLEOTIDE SEQUENCE [LARGE SCALE GENOMIC DNA]</scope>
    <source>
        <strain evidence="3">Candidatus Nitrospira sp. ZN2</strain>
    </source>
</reference>
<gene>
    <name evidence="3" type="ORF">NSPZN2_10082</name>
</gene>
<feature type="domain" description="NTP pyrophosphohydrolase MazG-like" evidence="2">
    <location>
        <begin position="27"/>
        <end position="100"/>
    </location>
</feature>
<feature type="compositionally biased region" description="Low complexity" evidence="1">
    <location>
        <begin position="287"/>
        <end position="302"/>
    </location>
</feature>
<dbReference type="PANTHER" id="PTHR30522">
    <property type="entry name" value="NUCLEOSIDE TRIPHOSPHATE PYROPHOSPHOHYDROLASE"/>
    <property type="match status" value="1"/>
</dbReference>
<protein>
    <submittedName>
        <fullName evidence="3">Nucleoside triphosphate pyrophosphohydrolase</fullName>
    </submittedName>
</protein>
<evidence type="ECO:0000256" key="1">
    <source>
        <dbReference type="SAM" id="MobiDB-lite"/>
    </source>
</evidence>
<dbReference type="NCBIfam" id="TIGR00444">
    <property type="entry name" value="mazG"/>
    <property type="match status" value="1"/>
</dbReference>
<dbReference type="InterPro" id="IPR004518">
    <property type="entry name" value="MazG-like_dom"/>
</dbReference>
<dbReference type="InterPro" id="IPR048011">
    <property type="entry name" value="NTP-PPase_MazG-like_C"/>
</dbReference>
<dbReference type="Pfam" id="PF03819">
    <property type="entry name" value="MazG"/>
    <property type="match status" value="2"/>
</dbReference>
<accession>A0ABM8QBT5</accession>
<evidence type="ECO:0000313" key="3">
    <source>
        <dbReference type="EMBL" id="CAE6688217.1"/>
    </source>
</evidence>
<dbReference type="SUPFAM" id="SSF101386">
    <property type="entry name" value="all-alpha NTP pyrophosphatases"/>
    <property type="match status" value="2"/>
</dbReference>
<evidence type="ECO:0000313" key="4">
    <source>
        <dbReference type="Proteomes" id="UP000675880"/>
    </source>
</evidence>
<evidence type="ECO:0000259" key="2">
    <source>
        <dbReference type="Pfam" id="PF03819"/>
    </source>
</evidence>
<feature type="domain" description="NTP pyrophosphohydrolase MazG-like" evidence="2">
    <location>
        <begin position="172"/>
        <end position="246"/>
    </location>
</feature>
<dbReference type="PANTHER" id="PTHR30522:SF0">
    <property type="entry name" value="NUCLEOSIDE TRIPHOSPHATE PYROPHOSPHOHYDROLASE"/>
    <property type="match status" value="1"/>
</dbReference>
<dbReference type="InterPro" id="IPR011551">
    <property type="entry name" value="NTP_PyrPHydrolase_MazG"/>
</dbReference>
<dbReference type="CDD" id="cd11528">
    <property type="entry name" value="NTP-PPase_MazG_Nterm"/>
    <property type="match status" value="1"/>
</dbReference>
<keyword evidence="4" id="KW-1185">Reference proteome</keyword>
<dbReference type="EMBL" id="CAJNBJ010000001">
    <property type="protein sequence ID" value="CAE6688217.1"/>
    <property type="molecule type" value="Genomic_DNA"/>
</dbReference>
<dbReference type="CDD" id="cd11529">
    <property type="entry name" value="NTP-PPase_MazG_Cterm"/>
    <property type="match status" value="1"/>
</dbReference>
<comment type="caution">
    <text evidence="3">The sequence shown here is derived from an EMBL/GenBank/DDBJ whole genome shotgun (WGS) entry which is preliminary data.</text>
</comment>
<organism evidence="3 4">
    <name type="scientific">Nitrospira defluvii</name>
    <dbReference type="NCBI Taxonomy" id="330214"/>
    <lineage>
        <taxon>Bacteria</taxon>
        <taxon>Pseudomonadati</taxon>
        <taxon>Nitrospirota</taxon>
        <taxon>Nitrospiria</taxon>
        <taxon>Nitrospirales</taxon>
        <taxon>Nitrospiraceae</taxon>
        <taxon>Nitrospira</taxon>
    </lineage>
</organism>
<proteinExistence type="predicted"/>
<dbReference type="InterPro" id="IPR048015">
    <property type="entry name" value="NTP-PPase_MazG-like_N"/>
</dbReference>
<dbReference type="Proteomes" id="UP000675880">
    <property type="component" value="Unassembled WGS sequence"/>
</dbReference>